<dbReference type="eggNOG" id="ENOG502SEH4">
    <property type="taxonomic scope" value="Eukaryota"/>
</dbReference>
<feature type="region of interest" description="Disordered" evidence="1">
    <location>
        <begin position="104"/>
        <end position="131"/>
    </location>
</feature>
<dbReference type="Proteomes" id="UP000077154">
    <property type="component" value="Unassembled WGS sequence"/>
</dbReference>
<dbReference type="GeneID" id="36288399"/>
<dbReference type="EMBL" id="KV441398">
    <property type="protein sequence ID" value="OAF58166.1"/>
    <property type="molecule type" value="Genomic_DNA"/>
</dbReference>
<name>A0A177A7R3_9PEZI</name>
<organism evidence="2">
    <name type="scientific">Pseudogymnoascus destructans</name>
    <dbReference type="NCBI Taxonomy" id="655981"/>
    <lineage>
        <taxon>Eukaryota</taxon>
        <taxon>Fungi</taxon>
        <taxon>Dikarya</taxon>
        <taxon>Ascomycota</taxon>
        <taxon>Pezizomycotina</taxon>
        <taxon>Leotiomycetes</taxon>
        <taxon>Thelebolales</taxon>
        <taxon>Thelebolaceae</taxon>
        <taxon>Pseudogymnoascus</taxon>
    </lineage>
</organism>
<protein>
    <recommendedName>
        <fullName evidence="3">Mediator of RNA polymerase II transcription subunit 11</fullName>
    </recommendedName>
</protein>
<feature type="region of interest" description="Disordered" evidence="1">
    <location>
        <begin position="1"/>
        <end position="31"/>
    </location>
</feature>
<dbReference type="RefSeq" id="XP_024323451.1">
    <property type="nucleotide sequence ID" value="XM_024468955.1"/>
</dbReference>
<evidence type="ECO:0000313" key="2">
    <source>
        <dbReference type="EMBL" id="OAF58166.1"/>
    </source>
</evidence>
<feature type="compositionally biased region" description="Basic and acidic residues" evidence="1">
    <location>
        <begin position="120"/>
        <end position="131"/>
    </location>
</feature>
<accession>A0A177A7R3</accession>
<dbReference type="VEuPathDB" id="FungiDB:GMDG_02126"/>
<proteinExistence type="predicted"/>
<dbReference type="OrthoDB" id="5326237at2759"/>
<sequence>MANTGADGINETGIAASQDPAAQQPEWDGEHLQEAEKTLKEMYIQLRQLRSTIPNLVASLATKQASPEILFQQLSQAALAANSKVKQFREIMENPQSRNLFEHASQSRAKNPAGITPWRITDDPDWLKRDS</sequence>
<gene>
    <name evidence="2" type="ORF">VC83_05333</name>
</gene>
<reference evidence="2" key="1">
    <citation type="submission" date="2016-03" db="EMBL/GenBank/DDBJ databases">
        <title>Updated assembly of Pseudogymnoascus destructans, the fungus causing white-nose syndrome of bats.</title>
        <authorList>
            <person name="Palmer J.M."/>
            <person name="Drees K.P."/>
            <person name="Foster J.T."/>
            <person name="Lindner D.L."/>
        </authorList>
    </citation>
    <scope>NUCLEOTIDE SEQUENCE [LARGE SCALE GENOMIC DNA]</scope>
    <source>
        <strain evidence="2">20631-21</strain>
    </source>
</reference>
<evidence type="ECO:0000256" key="1">
    <source>
        <dbReference type="SAM" id="MobiDB-lite"/>
    </source>
</evidence>
<evidence type="ECO:0008006" key="3">
    <source>
        <dbReference type="Google" id="ProtNLM"/>
    </source>
</evidence>
<dbReference type="AlphaFoldDB" id="A0A177A7R3"/>